<keyword evidence="1" id="KW-0433">Leucine-rich repeat</keyword>
<feature type="region of interest" description="Disordered" evidence="5">
    <location>
        <begin position="1101"/>
        <end position="1127"/>
    </location>
</feature>
<keyword evidence="4" id="KW-1015">Disulfide bond</keyword>
<accession>A0ABU7C2G9</accession>
<dbReference type="InterPro" id="IPR013783">
    <property type="entry name" value="Ig-like_fold"/>
</dbReference>
<reference evidence="7 8" key="1">
    <citation type="submission" date="2021-07" db="EMBL/GenBank/DDBJ databases">
        <authorList>
            <person name="Palmer J.M."/>
        </authorList>
    </citation>
    <scope>NUCLEOTIDE SEQUENCE [LARGE SCALE GENOMIC DNA]</scope>
    <source>
        <strain evidence="7 8">AT_MEX2019</strain>
        <tissue evidence="7">Muscle</tissue>
    </source>
</reference>
<dbReference type="Proteomes" id="UP001345963">
    <property type="component" value="Unassembled WGS sequence"/>
</dbReference>
<dbReference type="Pfam" id="PF13927">
    <property type="entry name" value="Ig_3"/>
    <property type="match status" value="2"/>
</dbReference>
<evidence type="ECO:0000256" key="1">
    <source>
        <dbReference type="ARBA" id="ARBA00022614"/>
    </source>
</evidence>
<dbReference type="EMBL" id="JAHUTI010072507">
    <property type="protein sequence ID" value="MED6255970.1"/>
    <property type="molecule type" value="Genomic_DNA"/>
</dbReference>
<feature type="compositionally biased region" description="Polar residues" evidence="5">
    <location>
        <begin position="1114"/>
        <end position="1127"/>
    </location>
</feature>
<feature type="compositionally biased region" description="Basic residues" evidence="5">
    <location>
        <begin position="645"/>
        <end position="659"/>
    </location>
</feature>
<dbReference type="InterPro" id="IPR003591">
    <property type="entry name" value="Leu-rich_rpt_typical-subtyp"/>
</dbReference>
<dbReference type="Pfam" id="PF13855">
    <property type="entry name" value="LRR_8"/>
    <property type="match status" value="1"/>
</dbReference>
<dbReference type="PANTHER" id="PTHR24366">
    <property type="entry name" value="IG(IMMUNOGLOBULIN) AND LRR(LEUCINE RICH REPEAT) DOMAINS"/>
    <property type="match status" value="1"/>
</dbReference>
<dbReference type="InterPro" id="IPR003599">
    <property type="entry name" value="Ig_sub"/>
</dbReference>
<dbReference type="InterPro" id="IPR003598">
    <property type="entry name" value="Ig_sub2"/>
</dbReference>
<dbReference type="SMART" id="SM00408">
    <property type="entry name" value="IGc2"/>
    <property type="match status" value="2"/>
</dbReference>
<dbReference type="SMART" id="SM00409">
    <property type="entry name" value="IG"/>
    <property type="match status" value="2"/>
</dbReference>
<dbReference type="InterPro" id="IPR001611">
    <property type="entry name" value="Leu-rich_rpt"/>
</dbReference>
<feature type="region of interest" description="Disordered" evidence="5">
    <location>
        <begin position="1245"/>
        <end position="1271"/>
    </location>
</feature>
<protein>
    <recommendedName>
        <fullName evidence="6">Ig-like domain-containing protein</fullName>
    </recommendedName>
</protein>
<dbReference type="SMART" id="SM00369">
    <property type="entry name" value="LRR_TYP"/>
    <property type="match status" value="3"/>
</dbReference>
<dbReference type="InterPro" id="IPR036179">
    <property type="entry name" value="Ig-like_dom_sf"/>
</dbReference>
<feature type="region of interest" description="Disordered" evidence="5">
    <location>
        <begin position="607"/>
        <end position="677"/>
    </location>
</feature>
<evidence type="ECO:0000256" key="3">
    <source>
        <dbReference type="ARBA" id="ARBA00022737"/>
    </source>
</evidence>
<feature type="compositionally biased region" description="Polar residues" evidence="5">
    <location>
        <begin position="876"/>
        <end position="886"/>
    </location>
</feature>
<dbReference type="InterPro" id="IPR000483">
    <property type="entry name" value="Cys-rich_flank_reg_C"/>
</dbReference>
<dbReference type="InterPro" id="IPR032675">
    <property type="entry name" value="LRR_dom_sf"/>
</dbReference>
<evidence type="ECO:0000313" key="8">
    <source>
        <dbReference type="Proteomes" id="UP001345963"/>
    </source>
</evidence>
<dbReference type="PANTHER" id="PTHR24366:SF54">
    <property type="entry name" value="IMMUNOGLOBULIN SUPERFAMILY MEMBER 10"/>
    <property type="match status" value="1"/>
</dbReference>
<feature type="compositionally biased region" description="Polar residues" evidence="5">
    <location>
        <begin position="621"/>
        <end position="638"/>
    </location>
</feature>
<feature type="domain" description="Ig-like" evidence="6">
    <location>
        <begin position="380"/>
        <end position="474"/>
    </location>
</feature>
<feature type="domain" description="Ig-like" evidence="6">
    <location>
        <begin position="481"/>
        <end position="568"/>
    </location>
</feature>
<dbReference type="SUPFAM" id="SSF48726">
    <property type="entry name" value="Immunoglobulin"/>
    <property type="match status" value="2"/>
</dbReference>
<evidence type="ECO:0000256" key="5">
    <source>
        <dbReference type="SAM" id="MobiDB-lite"/>
    </source>
</evidence>
<name>A0ABU7C2G9_9TELE</name>
<feature type="compositionally biased region" description="Polar residues" evidence="5">
    <location>
        <begin position="702"/>
        <end position="711"/>
    </location>
</feature>
<proteinExistence type="predicted"/>
<evidence type="ECO:0000256" key="4">
    <source>
        <dbReference type="ARBA" id="ARBA00023157"/>
    </source>
</evidence>
<comment type="caution">
    <text evidence="7">The sequence shown here is derived from an EMBL/GenBank/DDBJ whole genome shotgun (WGS) entry which is preliminary data.</text>
</comment>
<feature type="region of interest" description="Disordered" evidence="5">
    <location>
        <begin position="701"/>
        <end position="762"/>
    </location>
</feature>
<keyword evidence="2" id="KW-0732">Signal</keyword>
<dbReference type="SUPFAM" id="SSF52058">
    <property type="entry name" value="L domain-like"/>
    <property type="match status" value="1"/>
</dbReference>
<dbReference type="PROSITE" id="PS50835">
    <property type="entry name" value="IG_LIKE"/>
    <property type="match status" value="2"/>
</dbReference>
<dbReference type="Gene3D" id="3.80.10.10">
    <property type="entry name" value="Ribonuclease Inhibitor"/>
    <property type="match status" value="2"/>
</dbReference>
<keyword evidence="3" id="KW-0677">Repeat</keyword>
<feature type="region of interest" description="Disordered" evidence="5">
    <location>
        <begin position="867"/>
        <end position="888"/>
    </location>
</feature>
<sequence>MSVLLISTPCFISPPPPPSQILKLSYNKLREISSSLTFSGLTSLLRLYLDHNLLQHIHPRALLQLPSLRLLRLQGNRLHQLHPHTLCTLSFLNIYYVSTVRHLDLSNNSLTTLPKECVTTAPLLETLFLQANPWSCDCRMKWFLSWSLAHPGLLKCPGGPQCPVCASPPSLQGQGLLDQTALLCISPIINSPGKEAPLKLDLSEIQPRENFRELLGKVFLGLSDQHGYSVDLSCNISHSADSLDIAPPPDLSWSSSSPLSLALSLSLDCPVVGQSYEKLWRILAYYSETAVRLEREIMLSKAPALAYRYRQAPETDGYYHTDVKASVKARPEWLLQSAISIQLDRTQSNRHKVQLIYTTRVSARPDATFYPSLSSPISHPWVMILANYTNTAVPAVTGRNIQLSCPVLSSSNPSVQWIFPDGFKLNTPSSSLDGRLQVSASGLLVQRVQLSDRGLYYCVARAGRDFDVLPLRLAVEESSVPYLNEISGQPVTGTIGEAVTMTCRISGSPEPLASWILPDGNVVLQGLAVLGGSIVHSNGSLSLHTSTLKDTGYYRCIAVNQYGSDSISMQLILKAQQVSALETSFPRGPQSAAGRSTKIPAPIFQQIDEGSGDEDDEVEQKTSSGKRIFQTSLQQRPNRQYPIKKPQRHSHVRKGHLKRLGGPTSLTGQKKQRFQNRHRLTTKKHRIDPQKWADLLAKIRQKTTNSTNSQIIAGGKPTTEPIHEGKDKQMREKGKDDDTNKSIAHSIQEEPETEGSSVDDTNVKEEQPQLFESPYEDTKIIKATQTIVETENLSERSMDKHVDSEIDTKTQTEKGSKQTITPVNPMTETEHVTLNPLSGTNEIVLESIVLHKQGPKLSPVRSKQQIPNQGLFPNMIPNSRPQSPWNTRRRIGQRRRINRPRVLPLPSLQPHSVNLITQTVALKSTPDKITMLLRMSTTTFSPIMLTLREYGRTALNGVSVTPLSPTVSDTHSITTSNFVSPPLSPSSATPHTYTDMMIHSGKKQITEESTFNSTPAPTRSTTMLSEAHVLETDNRTFAHAVKAHTATQTTLGKHAERLPNKHSKELETNVLGESHLSITHSFTASSVPSASSTTTSASKIMTASSAAPERASYFGSSKSTPASMTNEDTLLTTTPDAIISPTMSPSTPINIPVSSTPRQISALSTSMTSTSTMPTSCSTTSSILTSTTTFRPVTTWLSITSNPSSSKSSATVLIKAIPKTSSPTFATASRTKTTILTTTESAITRTSPTTTNKSTVNTPLSTTTTIESTSTKALPRDKEVTGHFDHQVNGQNRSQTPTDWKYHGANTIPDSHRSRFHRPPLSIPASPRVSLTVLHDISLSKLSCHNYELICI</sequence>
<dbReference type="SMART" id="SM00082">
    <property type="entry name" value="LRRCT"/>
    <property type="match status" value="1"/>
</dbReference>
<keyword evidence="8" id="KW-1185">Reference proteome</keyword>
<evidence type="ECO:0000313" key="7">
    <source>
        <dbReference type="EMBL" id="MED6255970.1"/>
    </source>
</evidence>
<organism evidence="7 8">
    <name type="scientific">Ataeniobius toweri</name>
    <dbReference type="NCBI Taxonomy" id="208326"/>
    <lineage>
        <taxon>Eukaryota</taxon>
        <taxon>Metazoa</taxon>
        <taxon>Chordata</taxon>
        <taxon>Craniata</taxon>
        <taxon>Vertebrata</taxon>
        <taxon>Euteleostomi</taxon>
        <taxon>Actinopterygii</taxon>
        <taxon>Neopterygii</taxon>
        <taxon>Teleostei</taxon>
        <taxon>Neoteleostei</taxon>
        <taxon>Acanthomorphata</taxon>
        <taxon>Ovalentaria</taxon>
        <taxon>Atherinomorphae</taxon>
        <taxon>Cyprinodontiformes</taxon>
        <taxon>Goodeidae</taxon>
        <taxon>Ataeniobius</taxon>
    </lineage>
</organism>
<dbReference type="InterPro" id="IPR007110">
    <property type="entry name" value="Ig-like_dom"/>
</dbReference>
<feature type="region of interest" description="Disordered" evidence="5">
    <location>
        <begin position="793"/>
        <end position="822"/>
    </location>
</feature>
<feature type="compositionally biased region" description="Basic and acidic residues" evidence="5">
    <location>
        <begin position="721"/>
        <end position="740"/>
    </location>
</feature>
<evidence type="ECO:0000256" key="2">
    <source>
        <dbReference type="ARBA" id="ARBA00022729"/>
    </source>
</evidence>
<evidence type="ECO:0000259" key="6">
    <source>
        <dbReference type="PROSITE" id="PS50835"/>
    </source>
</evidence>
<gene>
    <name evidence="7" type="ORF">ATANTOWER_017734</name>
</gene>
<feature type="compositionally biased region" description="Basic and acidic residues" evidence="5">
    <location>
        <begin position="793"/>
        <end position="816"/>
    </location>
</feature>
<dbReference type="Gene3D" id="2.60.40.10">
    <property type="entry name" value="Immunoglobulins"/>
    <property type="match status" value="2"/>
</dbReference>